<dbReference type="Proteomes" id="UP000198131">
    <property type="component" value="Unassembled WGS sequence"/>
</dbReference>
<dbReference type="InterPro" id="IPR058199">
    <property type="entry name" value="BlaB//VIM/IMP-1"/>
</dbReference>
<evidence type="ECO:0000256" key="10">
    <source>
        <dbReference type="ARBA" id="ARBA00022801"/>
    </source>
</evidence>
<comment type="catalytic activity">
    <reaction evidence="1">
        <text>a beta-lactam + H2O = a substituted beta-amino acid</text>
        <dbReference type="Rhea" id="RHEA:20401"/>
        <dbReference type="ChEBI" id="CHEBI:15377"/>
        <dbReference type="ChEBI" id="CHEBI:35627"/>
        <dbReference type="ChEBI" id="CHEBI:140347"/>
        <dbReference type="EC" id="3.5.2.6"/>
    </reaction>
</comment>
<evidence type="ECO:0000256" key="8">
    <source>
        <dbReference type="ARBA" id="ARBA00022729"/>
    </source>
</evidence>
<evidence type="ECO:0000256" key="2">
    <source>
        <dbReference type="ARBA" id="ARBA00001947"/>
    </source>
</evidence>
<evidence type="ECO:0000256" key="1">
    <source>
        <dbReference type="ARBA" id="ARBA00001526"/>
    </source>
</evidence>
<dbReference type="GO" id="GO:0046677">
    <property type="term" value="P:response to antibiotic"/>
    <property type="evidence" value="ECO:0007669"/>
    <property type="project" value="UniProtKB-KW"/>
</dbReference>
<keyword evidence="10" id="KW-0378">Hydrolase</keyword>
<evidence type="ECO:0000259" key="13">
    <source>
        <dbReference type="SMART" id="SM00849"/>
    </source>
</evidence>
<evidence type="ECO:0000313" key="15">
    <source>
        <dbReference type="Proteomes" id="UP000198131"/>
    </source>
</evidence>
<name>A0A212UD26_9BACT</name>
<dbReference type="AlphaFoldDB" id="A0A212UD26"/>
<dbReference type="InterPro" id="IPR001279">
    <property type="entry name" value="Metallo-B-lactamas"/>
</dbReference>
<evidence type="ECO:0000256" key="11">
    <source>
        <dbReference type="ARBA" id="ARBA00022833"/>
    </source>
</evidence>
<evidence type="ECO:0000256" key="7">
    <source>
        <dbReference type="ARBA" id="ARBA00022723"/>
    </source>
</evidence>
<protein>
    <recommendedName>
        <fullName evidence="6">beta-lactamase</fullName>
        <ecNumber evidence="6">3.5.2.6</ecNumber>
    </recommendedName>
</protein>
<dbReference type="GO" id="GO:0042597">
    <property type="term" value="C:periplasmic space"/>
    <property type="evidence" value="ECO:0007669"/>
    <property type="project" value="UniProtKB-SubCell"/>
</dbReference>
<dbReference type="PANTHER" id="PTHR42951">
    <property type="entry name" value="METALLO-BETA-LACTAMASE DOMAIN-CONTAINING"/>
    <property type="match status" value="1"/>
</dbReference>
<dbReference type="Pfam" id="PF00753">
    <property type="entry name" value="Lactamase_B"/>
    <property type="match status" value="1"/>
</dbReference>
<evidence type="ECO:0000256" key="4">
    <source>
        <dbReference type="ARBA" id="ARBA00005250"/>
    </source>
</evidence>
<evidence type="ECO:0000256" key="12">
    <source>
        <dbReference type="ARBA" id="ARBA00023251"/>
    </source>
</evidence>
<evidence type="ECO:0000313" key="14">
    <source>
        <dbReference type="EMBL" id="SNC76139.1"/>
    </source>
</evidence>
<dbReference type="GO" id="GO:0008270">
    <property type="term" value="F:zinc ion binding"/>
    <property type="evidence" value="ECO:0007669"/>
    <property type="project" value="InterPro"/>
</dbReference>
<dbReference type="InterPro" id="IPR001018">
    <property type="entry name" value="Beta-lactamase_class-B_CS"/>
</dbReference>
<dbReference type="NCBIfam" id="NF033088">
    <property type="entry name" value="bla_subclass_B1"/>
    <property type="match status" value="1"/>
</dbReference>
<keyword evidence="8" id="KW-0732">Signal</keyword>
<evidence type="ECO:0000256" key="9">
    <source>
        <dbReference type="ARBA" id="ARBA00022764"/>
    </source>
</evidence>
<comment type="subunit">
    <text evidence="5">Monomer.</text>
</comment>
<organism evidence="14 15">
    <name type="scientific">Hymenobacter gelipurpurascens</name>
    <dbReference type="NCBI Taxonomy" id="89968"/>
    <lineage>
        <taxon>Bacteria</taxon>
        <taxon>Pseudomonadati</taxon>
        <taxon>Bacteroidota</taxon>
        <taxon>Cytophagia</taxon>
        <taxon>Cytophagales</taxon>
        <taxon>Hymenobacteraceae</taxon>
        <taxon>Hymenobacter</taxon>
    </lineage>
</organism>
<dbReference type="SUPFAM" id="SSF56281">
    <property type="entry name" value="Metallo-hydrolase/oxidoreductase"/>
    <property type="match status" value="1"/>
</dbReference>
<dbReference type="EC" id="3.5.2.6" evidence="6"/>
<dbReference type="InterPro" id="IPR050855">
    <property type="entry name" value="NDM-1-like"/>
</dbReference>
<comment type="similarity">
    <text evidence="4">Belongs to the metallo-beta-lactamase superfamily. Class-B beta-lactamase family.</text>
</comment>
<reference evidence="15" key="1">
    <citation type="submission" date="2017-06" db="EMBL/GenBank/DDBJ databases">
        <authorList>
            <person name="Varghese N."/>
            <person name="Submissions S."/>
        </authorList>
    </citation>
    <scope>NUCLEOTIDE SEQUENCE [LARGE SCALE GENOMIC DNA]</scope>
    <source>
        <strain evidence="15">DSM 11116</strain>
    </source>
</reference>
<feature type="domain" description="Metallo-beta-lactamase" evidence="13">
    <location>
        <begin position="44"/>
        <end position="214"/>
    </location>
</feature>
<dbReference type="PANTHER" id="PTHR42951:SF4">
    <property type="entry name" value="ACYL-COENZYME A THIOESTERASE MBLAC2"/>
    <property type="match status" value="1"/>
</dbReference>
<evidence type="ECO:0000256" key="6">
    <source>
        <dbReference type="ARBA" id="ARBA00012865"/>
    </source>
</evidence>
<keyword evidence="9" id="KW-0574">Periplasm</keyword>
<keyword evidence="15" id="KW-1185">Reference proteome</keyword>
<keyword evidence="11" id="KW-0862">Zinc</keyword>
<keyword evidence="12" id="KW-0046">Antibiotic resistance</keyword>
<dbReference type="PROSITE" id="PS00744">
    <property type="entry name" value="BETA_LACTAMASE_B_2"/>
    <property type="match status" value="1"/>
</dbReference>
<dbReference type="InterPro" id="IPR036866">
    <property type="entry name" value="RibonucZ/Hydroxyglut_hydro"/>
</dbReference>
<evidence type="ECO:0000256" key="3">
    <source>
        <dbReference type="ARBA" id="ARBA00004418"/>
    </source>
</evidence>
<proteinExistence type="inferred from homology"/>
<dbReference type="GO" id="GO:0017001">
    <property type="term" value="P:antibiotic catabolic process"/>
    <property type="evidence" value="ECO:0007669"/>
    <property type="project" value="InterPro"/>
</dbReference>
<comment type="cofactor">
    <cofactor evidence="2">
        <name>Zn(2+)</name>
        <dbReference type="ChEBI" id="CHEBI:29105"/>
    </cofactor>
</comment>
<dbReference type="Gene3D" id="3.60.15.10">
    <property type="entry name" value="Ribonuclease Z/Hydroxyacylglutathione hydrolase-like"/>
    <property type="match status" value="1"/>
</dbReference>
<dbReference type="SMART" id="SM00849">
    <property type="entry name" value="Lactamase_B"/>
    <property type="match status" value="1"/>
</dbReference>
<dbReference type="GO" id="GO:0008800">
    <property type="term" value="F:beta-lactamase activity"/>
    <property type="evidence" value="ECO:0007669"/>
    <property type="project" value="UniProtKB-EC"/>
</dbReference>
<evidence type="ECO:0000256" key="5">
    <source>
        <dbReference type="ARBA" id="ARBA00011245"/>
    </source>
</evidence>
<gene>
    <name evidence="14" type="ORF">SAMN06265337_3234</name>
</gene>
<accession>A0A212UD26</accession>
<comment type="subcellular location">
    <subcellularLocation>
        <location evidence="3">Periplasm</location>
    </subcellularLocation>
</comment>
<dbReference type="NCBIfam" id="NF012229">
    <property type="entry name" value="bla_class_B_core"/>
    <property type="match status" value="1"/>
</dbReference>
<sequence>MQPAAAASGPGRQPQPRIQVRPIADKVYVHTSYRYYSGNKEPVPANGLIISTTKGAILVDTGWDSDQTLQILRWVADSLHQRVRMAVITHAHEDRLGGIPALRANHIKVISSKATAQRAAARQLDVPTAALKPFTVIKAGNTKLELFFPGPGHAPDNLVAWLPRQRVLFGGCLVKEMAAPTPGNIDDADLKKWPSTVRTVAARYPKAAVVVPGHGAWGGLELLTHTLEVLRAPGRQAQTALGR</sequence>
<dbReference type="EMBL" id="FYEW01000002">
    <property type="protein sequence ID" value="SNC76139.1"/>
    <property type="molecule type" value="Genomic_DNA"/>
</dbReference>
<keyword evidence="7" id="KW-0479">Metal-binding</keyword>